<dbReference type="RefSeq" id="WP_238232718.1">
    <property type="nucleotide sequence ID" value="NZ_BPRA01000022.1"/>
</dbReference>
<keyword evidence="1" id="KW-0812">Transmembrane</keyword>
<keyword evidence="3" id="KW-1185">Reference proteome</keyword>
<name>A0ABQ4TRU0_9HYPH</name>
<protein>
    <submittedName>
        <fullName evidence="2">Uncharacterized protein</fullName>
    </submittedName>
</protein>
<gene>
    <name evidence="2" type="ORF">EKPJFOCH_3892</name>
</gene>
<organism evidence="2 3">
    <name type="scientific">Methylobacterium thuringiense</name>
    <dbReference type="NCBI Taxonomy" id="1003091"/>
    <lineage>
        <taxon>Bacteria</taxon>
        <taxon>Pseudomonadati</taxon>
        <taxon>Pseudomonadota</taxon>
        <taxon>Alphaproteobacteria</taxon>
        <taxon>Hyphomicrobiales</taxon>
        <taxon>Methylobacteriaceae</taxon>
        <taxon>Methylobacterium</taxon>
    </lineage>
</organism>
<comment type="caution">
    <text evidence="2">The sequence shown here is derived from an EMBL/GenBank/DDBJ whole genome shotgun (WGS) entry which is preliminary data.</text>
</comment>
<evidence type="ECO:0000313" key="3">
    <source>
        <dbReference type="Proteomes" id="UP001055101"/>
    </source>
</evidence>
<reference evidence="2" key="2">
    <citation type="submission" date="2021-08" db="EMBL/GenBank/DDBJ databases">
        <authorList>
            <person name="Tani A."/>
            <person name="Ola A."/>
            <person name="Ogura Y."/>
            <person name="Katsura K."/>
            <person name="Hayashi T."/>
        </authorList>
    </citation>
    <scope>NUCLEOTIDE SEQUENCE</scope>
    <source>
        <strain evidence="2">DSM 23674</strain>
    </source>
</reference>
<feature type="transmembrane region" description="Helical" evidence="1">
    <location>
        <begin position="36"/>
        <end position="56"/>
    </location>
</feature>
<reference evidence="2" key="1">
    <citation type="journal article" date="2021" name="Front. Microbiol.">
        <title>Comprehensive Comparative Genomics and Phenotyping of Methylobacterium Species.</title>
        <authorList>
            <person name="Alessa O."/>
            <person name="Ogura Y."/>
            <person name="Fujitani Y."/>
            <person name="Takami H."/>
            <person name="Hayashi T."/>
            <person name="Sahin N."/>
            <person name="Tani A."/>
        </authorList>
    </citation>
    <scope>NUCLEOTIDE SEQUENCE</scope>
    <source>
        <strain evidence="2">DSM 23674</strain>
    </source>
</reference>
<proteinExistence type="predicted"/>
<sequence>MTDETPAAAFNRYLRETEHLVGRPANRNPIPLWEQALALLVGVALFGFVVSVAWRVGQGLLQAFLRHQHLT</sequence>
<evidence type="ECO:0000313" key="2">
    <source>
        <dbReference type="EMBL" id="GJE57378.1"/>
    </source>
</evidence>
<accession>A0ABQ4TRU0</accession>
<dbReference type="EMBL" id="BPRA01000022">
    <property type="protein sequence ID" value="GJE57378.1"/>
    <property type="molecule type" value="Genomic_DNA"/>
</dbReference>
<keyword evidence="1" id="KW-0472">Membrane</keyword>
<evidence type="ECO:0000256" key="1">
    <source>
        <dbReference type="SAM" id="Phobius"/>
    </source>
</evidence>
<keyword evidence="1" id="KW-1133">Transmembrane helix</keyword>
<dbReference type="Proteomes" id="UP001055101">
    <property type="component" value="Unassembled WGS sequence"/>
</dbReference>